<sequence length="82" mass="9516">MTQQTKRAAIRCERMPVSNKDGTQEIVRRMDSIIQHETGVVGLLDAAKHALQWFRDFDEPERCETEREWLEQAIAKAELTTT</sequence>
<proteinExistence type="predicted"/>
<protein>
    <submittedName>
        <fullName evidence="1">Uncharacterized protein</fullName>
    </submittedName>
</protein>
<reference evidence="1" key="1">
    <citation type="journal article" date="2015" name="Nature">
        <title>Complex archaea that bridge the gap between prokaryotes and eukaryotes.</title>
        <authorList>
            <person name="Spang A."/>
            <person name="Saw J.H."/>
            <person name="Jorgensen S.L."/>
            <person name="Zaremba-Niedzwiedzka K."/>
            <person name="Martijn J."/>
            <person name="Lind A.E."/>
            <person name="van Eijk R."/>
            <person name="Schleper C."/>
            <person name="Guy L."/>
            <person name="Ettema T.J."/>
        </authorList>
    </citation>
    <scope>NUCLEOTIDE SEQUENCE</scope>
</reference>
<name>A0A0F8YZ72_9ZZZZ</name>
<dbReference type="EMBL" id="LAZR01050724">
    <property type="protein sequence ID" value="KKK86713.1"/>
    <property type="molecule type" value="Genomic_DNA"/>
</dbReference>
<gene>
    <name evidence="1" type="ORF">LCGC14_2760520</name>
</gene>
<evidence type="ECO:0000313" key="1">
    <source>
        <dbReference type="EMBL" id="KKK86713.1"/>
    </source>
</evidence>
<dbReference type="AlphaFoldDB" id="A0A0F8YZ72"/>
<organism evidence="1">
    <name type="scientific">marine sediment metagenome</name>
    <dbReference type="NCBI Taxonomy" id="412755"/>
    <lineage>
        <taxon>unclassified sequences</taxon>
        <taxon>metagenomes</taxon>
        <taxon>ecological metagenomes</taxon>
    </lineage>
</organism>
<accession>A0A0F8YZ72</accession>
<comment type="caution">
    <text evidence="1">The sequence shown here is derived from an EMBL/GenBank/DDBJ whole genome shotgun (WGS) entry which is preliminary data.</text>
</comment>